<feature type="compositionally biased region" description="Basic residues" evidence="3">
    <location>
        <begin position="290"/>
        <end position="299"/>
    </location>
</feature>
<dbReference type="EMBL" id="CAHIKZ030000673">
    <property type="protein sequence ID" value="CAE1232722.1"/>
    <property type="molecule type" value="Genomic_DNA"/>
</dbReference>
<dbReference type="InterPro" id="IPR024626">
    <property type="entry name" value="Kri1-like_C"/>
</dbReference>
<feature type="compositionally biased region" description="Basic residues" evidence="3">
    <location>
        <begin position="432"/>
        <end position="446"/>
    </location>
</feature>
<protein>
    <recommendedName>
        <fullName evidence="2">Protein KRI1 homolog</fullName>
    </recommendedName>
</protein>
<evidence type="ECO:0000313" key="6">
    <source>
        <dbReference type="Proteomes" id="UP000597762"/>
    </source>
</evidence>
<feature type="compositionally biased region" description="Polar residues" evidence="3">
    <location>
        <begin position="1"/>
        <end position="10"/>
    </location>
</feature>
<dbReference type="AlphaFoldDB" id="A0A812BN93"/>
<dbReference type="PANTHER" id="PTHR14490">
    <property type="entry name" value="ZINC FINGER, ZZ TYPE"/>
    <property type="match status" value="1"/>
</dbReference>
<feature type="compositionally biased region" description="Basic and acidic residues" evidence="3">
    <location>
        <begin position="300"/>
        <end position="312"/>
    </location>
</feature>
<feature type="compositionally biased region" description="Basic and acidic residues" evidence="3">
    <location>
        <begin position="277"/>
        <end position="289"/>
    </location>
</feature>
<evidence type="ECO:0000256" key="3">
    <source>
        <dbReference type="SAM" id="MobiDB-lite"/>
    </source>
</evidence>
<evidence type="ECO:0000259" key="4">
    <source>
        <dbReference type="Pfam" id="PF12936"/>
    </source>
</evidence>
<evidence type="ECO:0000256" key="1">
    <source>
        <dbReference type="ARBA" id="ARBA00007473"/>
    </source>
</evidence>
<feature type="compositionally biased region" description="Basic and acidic residues" evidence="3">
    <location>
        <begin position="364"/>
        <end position="376"/>
    </location>
</feature>
<feature type="region of interest" description="Disordered" evidence="3">
    <location>
        <begin position="64"/>
        <end position="128"/>
    </location>
</feature>
<feature type="region of interest" description="Disordered" evidence="3">
    <location>
        <begin position="274"/>
        <end position="316"/>
    </location>
</feature>
<proteinExistence type="inferred from homology"/>
<accession>A0A812BN93</accession>
<gene>
    <name evidence="5" type="ORF">SPHA_18669</name>
</gene>
<dbReference type="GO" id="GO:0000447">
    <property type="term" value="P:endonucleolytic cleavage in ITS1 to separate SSU-rRNA from 5.8S rRNA and LSU-rRNA from tricistronic rRNA transcript (SSU-rRNA, 5.8S rRNA, LSU-rRNA)"/>
    <property type="evidence" value="ECO:0007669"/>
    <property type="project" value="TreeGrafter"/>
</dbReference>
<evidence type="ECO:0000256" key="2">
    <source>
        <dbReference type="ARBA" id="ARBA00017294"/>
    </source>
</evidence>
<dbReference type="Pfam" id="PF12936">
    <property type="entry name" value="Kri1_C"/>
    <property type="match status" value="1"/>
</dbReference>
<comment type="similarity">
    <text evidence="1">Belongs to the KRI1 family.</text>
</comment>
<reference evidence="5" key="1">
    <citation type="submission" date="2021-01" db="EMBL/GenBank/DDBJ databases">
        <authorList>
            <person name="Li R."/>
            <person name="Bekaert M."/>
        </authorList>
    </citation>
    <scope>NUCLEOTIDE SEQUENCE</scope>
    <source>
        <strain evidence="5">Farmed</strain>
    </source>
</reference>
<evidence type="ECO:0000313" key="5">
    <source>
        <dbReference type="EMBL" id="CAE1232722.1"/>
    </source>
</evidence>
<sequence length="675" mass="80234">MAATMSCSYDQDSKEKEENSEESESVSSSNSSSEDEEGEALTEQIEKDWLRTLAALKNKDPRIYNKDIKFYQSSDEETEIKSSEKKKKKPVYLQDVQRKTLIETKGAPPPDEKIRYEDDEEVNPRMGPSYYEEQNELKKKFMEAAPSSDEDEDLLMKKGGDMKEEEGAEEEYRMFLKGKKKKLKRDKKLAPELSILKDYWSKPDLDDGEQFLRDYILNKGYKDKNKEKIPSYEDIVKDEESFDEEEKVLYKQEDFERDYNFRFQEPDKNFIKSYPRRIKDSVRPEDNKRAEKRKKVMERKKKEMEKKQEELKKIKKKKKKEIMDKIAELKQITGNSSLGIQDLDLDQEFDSKQHDEMMKKMFNEDYYNEKDTEKPVFSDGNMDGIYDDDFGGQAEHENNDEMPEYNYDDQEVLDIEDPNFNMDADYDPTQYQRKKKGRNRKRKSKKEKPAFFNGDEMTFDEYFDEYYKLDYEDLIEDQPCRYQYRSVVPNDFGLTTEEILKSDDKDLNVWCPLRKLVQYRTDQEEFTDEMIYYKRGKNMDRKKRFLSSFYNKMEKSENGANYEDEHESNSHQNSNQKKGTLKKKQEEENKKKVVVNDSIDMLKESGTKNVAVELSIKKLLCHAVVNEMMQLISCRKNQQSFITTGNCKKAIEQKYDKSANINRNSLENIFPTMII</sequence>
<dbReference type="OrthoDB" id="10252032at2759"/>
<feature type="region of interest" description="Disordered" evidence="3">
    <location>
        <begin position="418"/>
        <end position="447"/>
    </location>
</feature>
<dbReference type="PANTHER" id="PTHR14490:SF5">
    <property type="entry name" value="PROTEIN KRI1 HOMOLOG"/>
    <property type="match status" value="1"/>
</dbReference>
<comment type="caution">
    <text evidence="5">The sequence shown here is derived from an EMBL/GenBank/DDBJ whole genome shotgun (WGS) entry which is preliminary data.</text>
</comment>
<feature type="region of interest" description="Disordered" evidence="3">
    <location>
        <begin position="364"/>
        <end position="403"/>
    </location>
</feature>
<dbReference type="Pfam" id="PF05178">
    <property type="entry name" value="Kri1"/>
    <property type="match status" value="1"/>
</dbReference>
<feature type="region of interest" description="Disordered" evidence="3">
    <location>
        <begin position="1"/>
        <end position="44"/>
    </location>
</feature>
<name>A0A812BN93_ACAPH</name>
<keyword evidence="6" id="KW-1185">Reference proteome</keyword>
<feature type="domain" description="Kri1-like C-terminal" evidence="4">
    <location>
        <begin position="458"/>
        <end position="544"/>
    </location>
</feature>
<dbReference type="GO" id="GO:0005730">
    <property type="term" value="C:nucleolus"/>
    <property type="evidence" value="ECO:0007669"/>
    <property type="project" value="TreeGrafter"/>
</dbReference>
<dbReference type="InterPro" id="IPR018034">
    <property type="entry name" value="Kri1"/>
</dbReference>
<dbReference type="Proteomes" id="UP000597762">
    <property type="component" value="Unassembled WGS sequence"/>
</dbReference>
<feature type="region of interest" description="Disordered" evidence="3">
    <location>
        <begin position="557"/>
        <end position="589"/>
    </location>
</feature>
<dbReference type="GO" id="GO:0030686">
    <property type="term" value="C:90S preribosome"/>
    <property type="evidence" value="ECO:0007669"/>
    <property type="project" value="TreeGrafter"/>
</dbReference>
<organism evidence="5 6">
    <name type="scientific">Acanthosepion pharaonis</name>
    <name type="common">Pharaoh cuttlefish</name>
    <name type="synonym">Sepia pharaonis</name>
    <dbReference type="NCBI Taxonomy" id="158019"/>
    <lineage>
        <taxon>Eukaryota</taxon>
        <taxon>Metazoa</taxon>
        <taxon>Spiralia</taxon>
        <taxon>Lophotrochozoa</taxon>
        <taxon>Mollusca</taxon>
        <taxon>Cephalopoda</taxon>
        <taxon>Coleoidea</taxon>
        <taxon>Decapodiformes</taxon>
        <taxon>Sepiida</taxon>
        <taxon>Sepiina</taxon>
        <taxon>Sepiidae</taxon>
        <taxon>Acanthosepion</taxon>
    </lineage>
</organism>